<dbReference type="Bgee" id="ENSMUSG00000030083">
    <property type="expression patterns" value="Expressed in granulocyte and 212 other cell types or tissues"/>
</dbReference>
<organism evidence="1 3">
    <name type="scientific">Mus musculus</name>
    <name type="common">Mouse</name>
    <dbReference type="NCBI Taxonomy" id="10090"/>
    <lineage>
        <taxon>Eukaryota</taxon>
        <taxon>Metazoa</taxon>
        <taxon>Chordata</taxon>
        <taxon>Craniata</taxon>
        <taxon>Vertebrata</taxon>
        <taxon>Euteleostomi</taxon>
        <taxon>Mammalia</taxon>
        <taxon>Eutheria</taxon>
        <taxon>Euarchontoglires</taxon>
        <taxon>Glires</taxon>
        <taxon>Rodentia</taxon>
        <taxon>Myomorpha</taxon>
        <taxon>Muroidea</taxon>
        <taxon>Muridae</taxon>
        <taxon>Murinae</taxon>
        <taxon>Mus</taxon>
        <taxon>Mus</taxon>
    </lineage>
</organism>
<reference evidence="1" key="3">
    <citation type="submission" date="2025-05" db="UniProtKB">
        <authorList>
            <consortium name="Ensembl"/>
        </authorList>
    </citation>
    <scope>IDENTIFICATION</scope>
    <source>
        <strain evidence="1">C57BL/6J</strain>
    </source>
</reference>
<evidence type="ECO:0000313" key="2">
    <source>
        <dbReference type="MGI" id="MGI:1933148"/>
    </source>
</evidence>
<name>A0A0N4SVK7_MOUSE</name>
<dbReference type="OMA" id="EGARCIY"/>
<gene>
    <name evidence="1 2" type="primary">Abtb1</name>
</gene>
<dbReference type="VEuPathDB" id="HostDB:ENSMUSG00000030083"/>
<dbReference type="Gene3D" id="1.25.40.20">
    <property type="entry name" value="Ankyrin repeat-containing domain"/>
    <property type="match status" value="1"/>
</dbReference>
<sequence>MDTSDLFASCRKGDVGRVRYLLEQRDVEVNVRDKWDSTPL</sequence>
<dbReference type="Proteomes" id="UP000000589">
    <property type="component" value="Chromosome 6"/>
</dbReference>
<accession>A0A0N4SVK7</accession>
<dbReference type="Ensembl" id="ENSMUST00000204458.3">
    <property type="protein sequence ID" value="ENSMUSP00000145144.2"/>
    <property type="gene ID" value="ENSMUSG00000030083.12"/>
</dbReference>
<evidence type="ECO:0000313" key="3">
    <source>
        <dbReference type="Proteomes" id="UP000000589"/>
    </source>
</evidence>
<evidence type="ECO:0000313" key="1">
    <source>
        <dbReference type="Ensembl" id="ENSMUSP00000145144.2"/>
    </source>
</evidence>
<dbReference type="AGR" id="MGI:1933148"/>
<dbReference type="MGI" id="MGI:1933148">
    <property type="gene designation" value="Abtb1"/>
</dbReference>
<dbReference type="Antibodypedia" id="33153">
    <property type="antibodies" value="245 antibodies from 27 providers"/>
</dbReference>
<dbReference type="Ensembl" id="ENSMUST00000203272.3">
    <property type="protein sequence ID" value="ENSMUSP00000144802.2"/>
    <property type="gene ID" value="ENSMUSG00000030083.12"/>
</dbReference>
<reference evidence="1" key="2">
    <citation type="journal article" date="2011" name="PLoS Biol.">
        <title>Modernizing reference genome assemblies.</title>
        <authorList>
            <person name="Church D.M."/>
            <person name="Schneider V.A."/>
            <person name="Graves T."/>
            <person name="Auger K."/>
            <person name="Cunningham F."/>
            <person name="Bouk N."/>
            <person name="Chen H.C."/>
            <person name="Agarwala R."/>
            <person name="McLaren W.M."/>
            <person name="Ritchie G.R."/>
            <person name="Albracht D."/>
            <person name="Kremitzki M."/>
            <person name="Rock S."/>
            <person name="Kotkiewicz H."/>
            <person name="Kremitzki C."/>
            <person name="Wollam A."/>
            <person name="Trani L."/>
            <person name="Fulton L."/>
            <person name="Fulton R."/>
            <person name="Matthews L."/>
            <person name="Whitehead S."/>
            <person name="Chow W."/>
            <person name="Torrance J."/>
            <person name="Dunn M."/>
            <person name="Harden G."/>
            <person name="Threadgold G."/>
            <person name="Wood J."/>
            <person name="Collins J."/>
            <person name="Heath P."/>
            <person name="Griffiths G."/>
            <person name="Pelan S."/>
            <person name="Grafham D."/>
            <person name="Eichler E.E."/>
            <person name="Weinstock G."/>
            <person name="Mardis E.R."/>
            <person name="Wilson R.K."/>
            <person name="Howe K."/>
            <person name="Flicek P."/>
            <person name="Hubbard T."/>
        </authorList>
    </citation>
    <scope>NUCLEOTIDE SEQUENCE [LARGE SCALE GENOMIC DNA]</scope>
    <source>
        <strain evidence="1">C57BL/6J</strain>
    </source>
</reference>
<dbReference type="AlphaFoldDB" id="A0A0N4SVK7"/>
<proteinExistence type="predicted"/>
<dbReference type="InterPro" id="IPR036770">
    <property type="entry name" value="Ankyrin_rpt-contain_sf"/>
</dbReference>
<keyword evidence="3" id="KW-1185">Reference proteome</keyword>
<protein>
    <submittedName>
        <fullName evidence="1">Ankyrin repeat and BTB domain containing 1</fullName>
    </submittedName>
</protein>
<dbReference type="SUPFAM" id="SSF48403">
    <property type="entry name" value="Ankyrin repeat"/>
    <property type="match status" value="1"/>
</dbReference>
<reference evidence="1 3" key="1">
    <citation type="journal article" date="2009" name="PLoS Biol.">
        <title>Lineage-specific biology revealed by a finished genome assembly of the mouse.</title>
        <authorList>
            <consortium name="Mouse Genome Sequencing Consortium"/>
            <person name="Church D.M."/>
            <person name="Goodstadt L."/>
            <person name="Hillier L.W."/>
            <person name="Zody M.C."/>
            <person name="Goldstein S."/>
            <person name="She X."/>
            <person name="Bult C.J."/>
            <person name="Agarwala R."/>
            <person name="Cherry J.L."/>
            <person name="DiCuccio M."/>
            <person name="Hlavina W."/>
            <person name="Kapustin Y."/>
            <person name="Meric P."/>
            <person name="Maglott D."/>
            <person name="Birtle Z."/>
            <person name="Marques A.C."/>
            <person name="Graves T."/>
            <person name="Zhou S."/>
            <person name="Teague B."/>
            <person name="Potamousis K."/>
            <person name="Churas C."/>
            <person name="Place M."/>
            <person name="Herschleb J."/>
            <person name="Runnheim R."/>
            <person name="Forrest D."/>
            <person name="Amos-Landgraf J."/>
            <person name="Schwartz D.C."/>
            <person name="Cheng Z."/>
            <person name="Lindblad-Toh K."/>
            <person name="Eichler E.E."/>
            <person name="Ponting C.P."/>
        </authorList>
    </citation>
    <scope>NUCLEOTIDE SEQUENCE [LARGE SCALE GENOMIC DNA]</scope>
    <source>
        <strain evidence="1 3">C57BL/6J</strain>
    </source>
</reference>
<dbReference type="GeneTree" id="ENSGT00390000017131"/>
<dbReference type="ProteomicsDB" id="328960"/>
<dbReference type="ExpressionAtlas" id="A0A0N4SVK7">
    <property type="expression patterns" value="baseline and differential"/>
</dbReference>
<dbReference type="Ensembl" id="ENSMUST00000204932.2">
    <property type="protein sequence ID" value="ENSMUSP00000144922.2"/>
    <property type="gene ID" value="ENSMUSG00000030083.12"/>
</dbReference>
<dbReference type="SMR" id="A0A0N4SVK7"/>